<evidence type="ECO:0000259" key="8">
    <source>
        <dbReference type="Pfam" id="PF02706"/>
    </source>
</evidence>
<feature type="domain" description="Tyrosine-protein kinase G-rich" evidence="9">
    <location>
        <begin position="346"/>
        <end position="417"/>
    </location>
</feature>
<feature type="domain" description="Polysaccharide chain length determinant N-terminal" evidence="8">
    <location>
        <begin position="6"/>
        <end position="87"/>
    </location>
</feature>
<dbReference type="InterPro" id="IPR003856">
    <property type="entry name" value="LPS_length_determ_N"/>
</dbReference>
<evidence type="ECO:0000256" key="6">
    <source>
        <dbReference type="SAM" id="Coils"/>
    </source>
</evidence>
<sequence>MTFHQFLLILRARWVIVASVLGIVIATTLLVSLIIPRQYTAETALVIDVKSPDPIVGAALPVQMLAGYMATQVDIINSNRVAERVVALLKMDEAPAVREQWQADTDGRGELRIWLAELLQKKLVVRPSRDSNVITIAFTGNAPDFAAAVANAFAQAYIEVNLELKVEPARQYARWFDEQSGPLREKVEAAQKRLSDYQLQHGIVPADGRLDVENARLAEISSQLVVAEAQRMDSRSRQNQSGSAETLPEVLQSGLIQGLKAELARQEAAREQLGSRVGKNHPDYARIEAEVRSLRERIGAETQRIASSMGTATRVNVARESDLRAALEAQKKRVLELRERRDQIAVLQRDVESAQRAYDLVAQRLTQASLESRTQQTNIAVLTSATAPMQHSSPRTALNLALAIFLGTLLGLGSALLLELVDQRVRGPEDIEQCAAAPLLGIIPARA</sequence>
<evidence type="ECO:0000313" key="10">
    <source>
        <dbReference type="EMBL" id="NMF98530.1"/>
    </source>
</evidence>
<dbReference type="Proteomes" id="UP000634522">
    <property type="component" value="Unassembled WGS sequence"/>
</dbReference>
<protein>
    <submittedName>
        <fullName evidence="10">Chain length determinant protein EpsF</fullName>
    </submittedName>
</protein>
<comment type="caution">
    <text evidence="10">The sequence shown here is derived from an EMBL/GenBank/DDBJ whole genome shotgun (WGS) entry which is preliminary data.</text>
</comment>
<accession>A0ABX1NH70</accession>
<dbReference type="PANTHER" id="PTHR32309">
    <property type="entry name" value="TYROSINE-PROTEIN KINASE"/>
    <property type="match status" value="1"/>
</dbReference>
<dbReference type="InterPro" id="IPR050445">
    <property type="entry name" value="Bact_polysacc_biosynth/exp"/>
</dbReference>
<evidence type="ECO:0000256" key="7">
    <source>
        <dbReference type="SAM" id="Phobius"/>
    </source>
</evidence>
<evidence type="ECO:0000256" key="2">
    <source>
        <dbReference type="ARBA" id="ARBA00022475"/>
    </source>
</evidence>
<keyword evidence="11" id="KW-1185">Reference proteome</keyword>
<keyword evidence="6" id="KW-0175">Coiled coil</keyword>
<comment type="subcellular location">
    <subcellularLocation>
        <location evidence="1">Cell membrane</location>
        <topology evidence="1">Multi-pass membrane protein</topology>
    </subcellularLocation>
</comment>
<keyword evidence="3 7" id="KW-0812">Transmembrane</keyword>
<keyword evidence="5 7" id="KW-0472">Membrane</keyword>
<evidence type="ECO:0000259" key="9">
    <source>
        <dbReference type="Pfam" id="PF13807"/>
    </source>
</evidence>
<reference evidence="10 11" key="1">
    <citation type="submission" date="2019-12" db="EMBL/GenBank/DDBJ databases">
        <title>Comparative genomics gives insights into the taxonomy of the Azoarcus-Aromatoleum group and reveals separate origins of nif in the plant-associated Azoarcus and non-plant-associated Aromatoleum sub-groups.</title>
        <authorList>
            <person name="Lafos M."/>
            <person name="Maluk M."/>
            <person name="Batista M."/>
            <person name="Junghare M."/>
            <person name="Carmona M."/>
            <person name="Faoro H."/>
            <person name="Cruz L.M."/>
            <person name="Battistoni F."/>
            <person name="De Souza E."/>
            <person name="Pedrosa F."/>
            <person name="Chen W.-M."/>
            <person name="Poole P.S."/>
            <person name="Dixon R.A."/>
            <person name="James E.K."/>
        </authorList>
    </citation>
    <scope>NUCLEOTIDE SEQUENCE [LARGE SCALE GENOMIC DNA]</scope>
    <source>
        <strain evidence="10 11">T</strain>
    </source>
</reference>
<dbReference type="RefSeq" id="WP_169141275.1">
    <property type="nucleotide sequence ID" value="NZ_WTVS01000028.1"/>
</dbReference>
<proteinExistence type="predicted"/>
<name>A0ABX1NH70_9RHOO</name>
<feature type="coiled-coil region" evidence="6">
    <location>
        <begin position="256"/>
        <end position="364"/>
    </location>
</feature>
<dbReference type="InterPro" id="IPR032807">
    <property type="entry name" value="GNVR"/>
</dbReference>
<feature type="transmembrane region" description="Helical" evidence="7">
    <location>
        <begin position="12"/>
        <end position="35"/>
    </location>
</feature>
<feature type="transmembrane region" description="Helical" evidence="7">
    <location>
        <begin position="397"/>
        <end position="418"/>
    </location>
</feature>
<evidence type="ECO:0000256" key="4">
    <source>
        <dbReference type="ARBA" id="ARBA00022989"/>
    </source>
</evidence>
<dbReference type="InterPro" id="IPR017468">
    <property type="entry name" value="Chain_len_reg_EpsF"/>
</dbReference>
<evidence type="ECO:0000256" key="5">
    <source>
        <dbReference type="ARBA" id="ARBA00023136"/>
    </source>
</evidence>
<keyword evidence="2" id="KW-1003">Cell membrane</keyword>
<gene>
    <name evidence="10" type="primary">epsF</name>
    <name evidence="10" type="ORF">GPA27_14165</name>
</gene>
<dbReference type="Pfam" id="PF02706">
    <property type="entry name" value="Wzz"/>
    <property type="match status" value="1"/>
</dbReference>
<keyword evidence="4 7" id="KW-1133">Transmembrane helix</keyword>
<dbReference type="Pfam" id="PF13807">
    <property type="entry name" value="GNVR"/>
    <property type="match status" value="1"/>
</dbReference>
<evidence type="ECO:0000256" key="3">
    <source>
        <dbReference type="ARBA" id="ARBA00022692"/>
    </source>
</evidence>
<evidence type="ECO:0000256" key="1">
    <source>
        <dbReference type="ARBA" id="ARBA00004651"/>
    </source>
</evidence>
<dbReference type="EMBL" id="WTVS01000028">
    <property type="protein sequence ID" value="NMF98530.1"/>
    <property type="molecule type" value="Genomic_DNA"/>
</dbReference>
<organism evidence="10 11">
    <name type="scientific">Aromatoleum toluolicum</name>
    <dbReference type="NCBI Taxonomy" id="90060"/>
    <lineage>
        <taxon>Bacteria</taxon>
        <taxon>Pseudomonadati</taxon>
        <taxon>Pseudomonadota</taxon>
        <taxon>Betaproteobacteria</taxon>
        <taxon>Rhodocyclales</taxon>
        <taxon>Rhodocyclaceae</taxon>
        <taxon>Aromatoleum</taxon>
    </lineage>
</organism>
<dbReference type="PANTHER" id="PTHR32309:SF13">
    <property type="entry name" value="FERRIC ENTEROBACTIN TRANSPORT PROTEIN FEPE"/>
    <property type="match status" value="1"/>
</dbReference>
<dbReference type="NCBIfam" id="TIGR03017">
    <property type="entry name" value="EpsF"/>
    <property type="match status" value="1"/>
</dbReference>
<evidence type="ECO:0000313" key="11">
    <source>
        <dbReference type="Proteomes" id="UP000634522"/>
    </source>
</evidence>